<dbReference type="EMBL" id="JAXAFO010000038">
    <property type="protein sequence ID" value="MDX6851034.1"/>
    <property type="molecule type" value="Genomic_DNA"/>
</dbReference>
<keyword evidence="2" id="KW-1185">Reference proteome</keyword>
<sequence>MRTCNHSPDKNNHSLLISRLLREAKRLHRAASSESKQRALPILRRLLASKVLRDMSLIELYRRNSLIQRKHLLQLIAVEAGYNSWALYRRSIELHPQQVLAHYSLTLPDAGYTNLWFSTLSEANAYSKKHGGRTISVGTQAVVVAGLL</sequence>
<organism evidence="1 2">
    <name type="scientific">Gilvimarinus gilvus</name>
    <dbReference type="NCBI Taxonomy" id="3058038"/>
    <lineage>
        <taxon>Bacteria</taxon>
        <taxon>Pseudomonadati</taxon>
        <taxon>Pseudomonadota</taxon>
        <taxon>Gammaproteobacteria</taxon>
        <taxon>Cellvibrionales</taxon>
        <taxon>Cellvibrionaceae</taxon>
        <taxon>Gilvimarinus</taxon>
    </lineage>
</organism>
<dbReference type="RefSeq" id="WP_302723992.1">
    <property type="nucleotide sequence ID" value="NZ_JAULRU010000731.1"/>
</dbReference>
<evidence type="ECO:0000313" key="1">
    <source>
        <dbReference type="EMBL" id="MDX6851034.1"/>
    </source>
</evidence>
<name>A0ABU4S6L7_9GAMM</name>
<reference evidence="1 2" key="1">
    <citation type="submission" date="2023-11" db="EMBL/GenBank/DDBJ databases">
        <title>Gilvimarinus fulvus sp. nov., isolated from the surface of Kelp.</title>
        <authorList>
            <person name="Sun Y.Y."/>
            <person name="Gong Y."/>
            <person name="Du Z.J."/>
        </authorList>
    </citation>
    <scope>NUCLEOTIDE SEQUENCE [LARGE SCALE GENOMIC DNA]</scope>
    <source>
        <strain evidence="1 2">SDUM040013</strain>
    </source>
</reference>
<accession>A0ABU4S6L7</accession>
<gene>
    <name evidence="1" type="ORF">SCD92_16780</name>
</gene>
<comment type="caution">
    <text evidence="1">The sequence shown here is derived from an EMBL/GenBank/DDBJ whole genome shotgun (WGS) entry which is preliminary data.</text>
</comment>
<protein>
    <submittedName>
        <fullName evidence="1">Uncharacterized protein</fullName>
    </submittedName>
</protein>
<proteinExistence type="predicted"/>
<evidence type="ECO:0000313" key="2">
    <source>
        <dbReference type="Proteomes" id="UP001273505"/>
    </source>
</evidence>
<dbReference type="Proteomes" id="UP001273505">
    <property type="component" value="Unassembled WGS sequence"/>
</dbReference>